<dbReference type="WBParaSite" id="TCNE_0000530701-mRNA-1">
    <property type="protein sequence ID" value="TCNE_0000530701-mRNA-1"/>
    <property type="gene ID" value="TCNE_0000530701"/>
</dbReference>
<dbReference type="Proteomes" id="UP000050794">
    <property type="component" value="Unassembled WGS sequence"/>
</dbReference>
<accession>A0A183U9Y7</accession>
<reference evidence="1 2" key="2">
    <citation type="submission" date="2018-11" db="EMBL/GenBank/DDBJ databases">
        <authorList>
            <consortium name="Pathogen Informatics"/>
        </authorList>
    </citation>
    <scope>NUCLEOTIDE SEQUENCE [LARGE SCALE GENOMIC DNA]</scope>
</reference>
<keyword evidence="2" id="KW-1185">Reference proteome</keyword>
<gene>
    <name evidence="1" type="ORF">TCNE_LOCUS5307</name>
</gene>
<name>A0A183U9Y7_TOXCA</name>
<sequence>MAIIKDPAPACSETDVAVLGATLVDLKKSLWERYRAMFALRNINTDESVKALTQGCLHFLMPTFSVSMHCARITD</sequence>
<reference evidence="3" key="1">
    <citation type="submission" date="2016-06" db="UniProtKB">
        <authorList>
            <consortium name="WormBaseParasite"/>
        </authorList>
    </citation>
    <scope>IDENTIFICATION</scope>
</reference>
<evidence type="ECO:0000313" key="2">
    <source>
        <dbReference type="Proteomes" id="UP000050794"/>
    </source>
</evidence>
<evidence type="ECO:0000313" key="3">
    <source>
        <dbReference type="WBParaSite" id="TCNE_0000530701-mRNA-1"/>
    </source>
</evidence>
<evidence type="ECO:0000313" key="1">
    <source>
        <dbReference type="EMBL" id="VDM34908.1"/>
    </source>
</evidence>
<proteinExistence type="predicted"/>
<dbReference type="EMBL" id="UYWY01012751">
    <property type="protein sequence ID" value="VDM34908.1"/>
    <property type="molecule type" value="Genomic_DNA"/>
</dbReference>
<protein>
    <submittedName>
        <fullName evidence="3">MADF domain-containing protein</fullName>
    </submittedName>
</protein>
<organism evidence="2 3">
    <name type="scientific">Toxocara canis</name>
    <name type="common">Canine roundworm</name>
    <dbReference type="NCBI Taxonomy" id="6265"/>
    <lineage>
        <taxon>Eukaryota</taxon>
        <taxon>Metazoa</taxon>
        <taxon>Ecdysozoa</taxon>
        <taxon>Nematoda</taxon>
        <taxon>Chromadorea</taxon>
        <taxon>Rhabditida</taxon>
        <taxon>Spirurina</taxon>
        <taxon>Ascaridomorpha</taxon>
        <taxon>Ascaridoidea</taxon>
        <taxon>Toxocaridae</taxon>
        <taxon>Toxocara</taxon>
    </lineage>
</organism>
<dbReference type="AlphaFoldDB" id="A0A183U9Y7"/>